<feature type="compositionally biased region" description="Pro residues" evidence="1">
    <location>
        <begin position="551"/>
        <end position="561"/>
    </location>
</feature>
<evidence type="ECO:0000256" key="1">
    <source>
        <dbReference type="SAM" id="MobiDB-lite"/>
    </source>
</evidence>
<dbReference type="EMBL" id="SWFS01000066">
    <property type="protein sequence ID" value="KAA8917104.1"/>
    <property type="molecule type" value="Genomic_DNA"/>
</dbReference>
<evidence type="ECO:0000313" key="3">
    <source>
        <dbReference type="Proteomes" id="UP000761534"/>
    </source>
</evidence>
<reference evidence="2" key="1">
    <citation type="journal article" date="2019" name="G3 (Bethesda)">
        <title>Genome Assemblies of Two Rare Opportunistic Yeast Pathogens: Diutina rugosa (syn. Candida rugosa) and Trichomonascus ciferrii (syn. Candida ciferrii).</title>
        <authorList>
            <person name="Mixao V."/>
            <person name="Saus E."/>
            <person name="Hansen A.P."/>
            <person name="Lass-Florl C."/>
            <person name="Gabaldon T."/>
        </authorList>
    </citation>
    <scope>NUCLEOTIDE SEQUENCE</scope>
    <source>
        <strain evidence="2">CBS 4856</strain>
    </source>
</reference>
<dbReference type="VEuPathDB" id="FungiDB:TRICI_000776"/>
<evidence type="ECO:0000313" key="2">
    <source>
        <dbReference type="EMBL" id="KAA8917104.1"/>
    </source>
</evidence>
<protein>
    <recommendedName>
        <fullName evidence="4">F-box domain-containing protein</fullName>
    </recommendedName>
</protein>
<organism evidence="2 3">
    <name type="scientific">Trichomonascus ciferrii</name>
    <dbReference type="NCBI Taxonomy" id="44093"/>
    <lineage>
        <taxon>Eukaryota</taxon>
        <taxon>Fungi</taxon>
        <taxon>Dikarya</taxon>
        <taxon>Ascomycota</taxon>
        <taxon>Saccharomycotina</taxon>
        <taxon>Dipodascomycetes</taxon>
        <taxon>Dipodascales</taxon>
        <taxon>Trichomonascaceae</taxon>
        <taxon>Trichomonascus</taxon>
        <taxon>Trichomonascus ciferrii complex</taxon>
    </lineage>
</organism>
<proteinExistence type="predicted"/>
<evidence type="ECO:0008006" key="4">
    <source>
        <dbReference type="Google" id="ProtNLM"/>
    </source>
</evidence>
<accession>A0A642VCY7</accession>
<sequence>MMERLPSELLYIVCEYLTPDIDSLSALGHVSARLREISGENKFWKPSMMELYTRQLGLAEHEIAAITSHRDMYYEQMRLFHDMPRMVVKASSSRERRLEALVDIARHGPFATMPLQEVVMKGKGLFSHQYYAVHCLNSIQNCRCMHALQRIAQNPASHTVLDLLSAFHNFNTLRKEQTVDLPELFSVPLGLMLLQRDGMDMKLPVTQRAWLLAHHFSLPQPDGCRTKVDLMTDTSLKSLSDVSLLGLYAWYGKEYCNIEVSLVVLPFQTFARIEDPAQEDGGCFFLDVTSTSSPLISKTALIQKCIDHNMEITDHLLKPSSVTTVANALVRDAMVNARSTIVPQLVANAQQKSSTNVPKLADSFLRLMTVKILFGTDRTEVQDATWCAAYIISNMWYQRPNMLETVYQMSPEYARHLVLDHFGVLKTKLVPEYKDLGAYANEKLKPMSQSGQYRVGQTVLHKPSQCACIVVHRSDNHYILYSELDGLISSAVTDFTPSTHMVALGYDKVGEYFAGYDWDNNVYIPGVDLAIYYPNDYTSPQSTSHGQTIVQPPPTPSAVIV</sequence>
<feature type="region of interest" description="Disordered" evidence="1">
    <location>
        <begin position="542"/>
        <end position="561"/>
    </location>
</feature>
<name>A0A642VCY7_9ASCO</name>
<gene>
    <name evidence="2" type="ORF">TRICI_000776</name>
</gene>
<keyword evidence="3" id="KW-1185">Reference proteome</keyword>
<dbReference type="SUPFAM" id="SSF81383">
    <property type="entry name" value="F-box domain"/>
    <property type="match status" value="1"/>
</dbReference>
<dbReference type="Proteomes" id="UP000761534">
    <property type="component" value="Unassembled WGS sequence"/>
</dbReference>
<comment type="caution">
    <text evidence="2">The sequence shown here is derived from an EMBL/GenBank/DDBJ whole genome shotgun (WGS) entry which is preliminary data.</text>
</comment>
<dbReference type="InterPro" id="IPR036047">
    <property type="entry name" value="F-box-like_dom_sf"/>
</dbReference>
<dbReference type="AlphaFoldDB" id="A0A642VCY7"/>